<dbReference type="SUPFAM" id="SSF48403">
    <property type="entry name" value="Ankyrin repeat"/>
    <property type="match status" value="1"/>
</dbReference>
<evidence type="ECO:0008006" key="4">
    <source>
        <dbReference type="Google" id="ProtNLM"/>
    </source>
</evidence>
<dbReference type="Proteomes" id="UP000095751">
    <property type="component" value="Unassembled WGS sequence"/>
</dbReference>
<protein>
    <recommendedName>
        <fullName evidence="4">Ankyrin</fullName>
    </recommendedName>
</protein>
<organism evidence="2 3">
    <name type="scientific">Fragilariopsis cylindrus CCMP1102</name>
    <dbReference type="NCBI Taxonomy" id="635003"/>
    <lineage>
        <taxon>Eukaryota</taxon>
        <taxon>Sar</taxon>
        <taxon>Stramenopiles</taxon>
        <taxon>Ochrophyta</taxon>
        <taxon>Bacillariophyta</taxon>
        <taxon>Bacillariophyceae</taxon>
        <taxon>Bacillariophycidae</taxon>
        <taxon>Bacillariales</taxon>
        <taxon>Bacillariaceae</taxon>
        <taxon>Fragilariopsis</taxon>
    </lineage>
</organism>
<dbReference type="InterPro" id="IPR036770">
    <property type="entry name" value="Ankyrin_rpt-contain_sf"/>
</dbReference>
<dbReference type="Gene3D" id="1.25.40.20">
    <property type="entry name" value="Ankyrin repeat-containing domain"/>
    <property type="match status" value="1"/>
</dbReference>
<name>A0A1E7EWL2_9STRA</name>
<dbReference type="InParanoid" id="A0A1E7EWL2"/>
<dbReference type="KEGG" id="fcy:FRACYDRAFT_247514"/>
<sequence length="243" mass="28183">MLSDYHKFYNQEHHDSIDTKYLQVLMQLRSLGFLKKEDIQRYDLLHRVCYNDHFAEKRFRFMVEWDPSALTQTYHDGHHHDGQLPIHCAAEMSSIQGFRSVFEAGIHYYPKKKGISLIFKKDNHDFHTPFHYACKQFGREKVMKAVEDTLIRCCSSSEDTPSLNAVEAFMMSAINEDIHLDCVYFLLRRQPDILQKLLSSASSTTIATVAADSNNNGISPKKKRKRKDTNIGDDGGTFLKRMK</sequence>
<proteinExistence type="predicted"/>
<accession>A0A1E7EWL2</accession>
<dbReference type="OrthoDB" id="55994at2759"/>
<dbReference type="EMBL" id="KV784372">
    <property type="protein sequence ID" value="OEU10420.1"/>
    <property type="molecule type" value="Genomic_DNA"/>
</dbReference>
<feature type="region of interest" description="Disordered" evidence="1">
    <location>
        <begin position="212"/>
        <end position="243"/>
    </location>
</feature>
<keyword evidence="3" id="KW-1185">Reference proteome</keyword>
<evidence type="ECO:0000313" key="2">
    <source>
        <dbReference type="EMBL" id="OEU10420.1"/>
    </source>
</evidence>
<evidence type="ECO:0000313" key="3">
    <source>
        <dbReference type="Proteomes" id="UP000095751"/>
    </source>
</evidence>
<dbReference type="AlphaFoldDB" id="A0A1E7EWL2"/>
<reference evidence="2 3" key="1">
    <citation type="submission" date="2016-09" db="EMBL/GenBank/DDBJ databases">
        <title>Extensive genetic diversity and differential bi-allelic expression allows diatom success in the polar Southern Ocean.</title>
        <authorList>
            <consortium name="DOE Joint Genome Institute"/>
            <person name="Mock T."/>
            <person name="Otillar R.P."/>
            <person name="Strauss J."/>
            <person name="Dupont C."/>
            <person name="Frickenhaus S."/>
            <person name="Maumus F."/>
            <person name="Mcmullan M."/>
            <person name="Sanges R."/>
            <person name="Schmutz J."/>
            <person name="Toseland A."/>
            <person name="Valas R."/>
            <person name="Veluchamy A."/>
            <person name="Ward B.J."/>
            <person name="Allen A."/>
            <person name="Barry K."/>
            <person name="Falciatore A."/>
            <person name="Ferrante M."/>
            <person name="Fortunato A.E."/>
            <person name="Gloeckner G."/>
            <person name="Gruber A."/>
            <person name="Hipkin R."/>
            <person name="Janech M."/>
            <person name="Kroth P."/>
            <person name="Leese F."/>
            <person name="Lindquist E."/>
            <person name="Lyon B.R."/>
            <person name="Martin J."/>
            <person name="Mayer C."/>
            <person name="Parker M."/>
            <person name="Quesneville H."/>
            <person name="Raymond J."/>
            <person name="Uhlig C."/>
            <person name="Valentin K.U."/>
            <person name="Worden A.Z."/>
            <person name="Armbrust E.V."/>
            <person name="Bowler C."/>
            <person name="Green B."/>
            <person name="Moulton V."/>
            <person name="Van Oosterhout C."/>
            <person name="Grigoriev I."/>
        </authorList>
    </citation>
    <scope>NUCLEOTIDE SEQUENCE [LARGE SCALE GENOMIC DNA]</scope>
    <source>
        <strain evidence="2 3">CCMP1102</strain>
    </source>
</reference>
<evidence type="ECO:0000256" key="1">
    <source>
        <dbReference type="SAM" id="MobiDB-lite"/>
    </source>
</evidence>
<gene>
    <name evidence="2" type="ORF">FRACYDRAFT_247514</name>
</gene>